<reference evidence="3 4" key="1">
    <citation type="submission" date="2018-01" db="EMBL/GenBank/DDBJ databases">
        <title>A novel member of the phylum Bacteroidetes isolated from glacier ice.</title>
        <authorList>
            <person name="Liu Q."/>
            <person name="Xin Y.-H."/>
        </authorList>
    </citation>
    <scope>NUCLEOTIDE SEQUENCE [LARGE SCALE GENOMIC DNA]</scope>
    <source>
        <strain evidence="3 4">RB1R16</strain>
    </source>
</reference>
<dbReference type="EMBL" id="PPSL01000015">
    <property type="protein sequence ID" value="PQJ08736.1"/>
    <property type="molecule type" value="Genomic_DNA"/>
</dbReference>
<evidence type="ECO:0000313" key="4">
    <source>
        <dbReference type="Proteomes" id="UP000239872"/>
    </source>
</evidence>
<evidence type="ECO:0000313" key="3">
    <source>
        <dbReference type="EMBL" id="PQJ08736.1"/>
    </source>
</evidence>
<dbReference type="SUPFAM" id="SSF55729">
    <property type="entry name" value="Acyl-CoA N-acyltransferases (Nat)"/>
    <property type="match status" value="1"/>
</dbReference>
<dbReference type="GO" id="GO:0008080">
    <property type="term" value="F:N-acetyltransferase activity"/>
    <property type="evidence" value="ECO:0007669"/>
    <property type="project" value="InterPro"/>
</dbReference>
<protein>
    <submittedName>
        <fullName evidence="3">GNAT family N-acetyltransferase</fullName>
    </submittedName>
</protein>
<dbReference type="AlphaFoldDB" id="A0A2S7SQ96"/>
<keyword evidence="4" id="KW-1185">Reference proteome</keyword>
<dbReference type="InterPro" id="IPR016181">
    <property type="entry name" value="Acyl_CoA_acyltransferase"/>
</dbReference>
<accession>A0A2S7SQ96</accession>
<dbReference type="Gene3D" id="3.40.630.30">
    <property type="match status" value="1"/>
</dbReference>
<proteinExistence type="predicted"/>
<dbReference type="RefSeq" id="WP_105041500.1">
    <property type="nucleotide sequence ID" value="NZ_PPSL01000015.1"/>
</dbReference>
<dbReference type="PANTHER" id="PTHR13947:SF37">
    <property type="entry name" value="LD18367P"/>
    <property type="match status" value="1"/>
</dbReference>
<dbReference type="Pfam" id="PF00583">
    <property type="entry name" value="Acetyltransf_1"/>
    <property type="match status" value="1"/>
</dbReference>
<gene>
    <name evidence="3" type="ORF">CJD36_022690</name>
</gene>
<dbReference type="PROSITE" id="PS51186">
    <property type="entry name" value="GNAT"/>
    <property type="match status" value="1"/>
</dbReference>
<keyword evidence="1 3" id="KW-0808">Transferase</keyword>
<dbReference type="OrthoDB" id="5419426at2"/>
<dbReference type="CDD" id="cd04301">
    <property type="entry name" value="NAT_SF"/>
    <property type="match status" value="1"/>
</dbReference>
<dbReference type="InterPro" id="IPR000182">
    <property type="entry name" value="GNAT_dom"/>
</dbReference>
<comment type="caution">
    <text evidence="3">The sequence shown here is derived from an EMBL/GenBank/DDBJ whole genome shotgun (WGS) entry which is preliminary data.</text>
</comment>
<evidence type="ECO:0000259" key="2">
    <source>
        <dbReference type="PROSITE" id="PS51186"/>
    </source>
</evidence>
<sequence>MNNILKYRTASTLDISQLKNLALLAYGQFKDVLGIENWQIMESNLSSEEKIADLLSKATCFVCTDGTTIVGMAYLMPQGNPTPIFQANWSYLRLVAVHPDHNGKGIAKTLTQLCIDHAKQNNEHTIALHTSEFMDAARHIYEGFGFKQLKEIEPLFGKRYWIYTLDLDR</sequence>
<dbReference type="PANTHER" id="PTHR13947">
    <property type="entry name" value="GNAT FAMILY N-ACETYLTRANSFERASE"/>
    <property type="match status" value="1"/>
</dbReference>
<feature type="domain" description="N-acetyltransferase" evidence="2">
    <location>
        <begin position="5"/>
        <end position="166"/>
    </location>
</feature>
<organism evidence="3 4">
    <name type="scientific">Flavipsychrobacter stenotrophus</name>
    <dbReference type="NCBI Taxonomy" id="2077091"/>
    <lineage>
        <taxon>Bacteria</taxon>
        <taxon>Pseudomonadati</taxon>
        <taxon>Bacteroidota</taxon>
        <taxon>Chitinophagia</taxon>
        <taxon>Chitinophagales</taxon>
        <taxon>Chitinophagaceae</taxon>
        <taxon>Flavipsychrobacter</taxon>
    </lineage>
</organism>
<name>A0A2S7SQ96_9BACT</name>
<dbReference type="InterPro" id="IPR050769">
    <property type="entry name" value="NAT_camello-type"/>
</dbReference>
<dbReference type="Proteomes" id="UP000239872">
    <property type="component" value="Unassembled WGS sequence"/>
</dbReference>
<evidence type="ECO:0000256" key="1">
    <source>
        <dbReference type="ARBA" id="ARBA00022679"/>
    </source>
</evidence>